<dbReference type="CDD" id="cd00609">
    <property type="entry name" value="AAT_like"/>
    <property type="match status" value="1"/>
</dbReference>
<keyword evidence="7" id="KW-0032">Aminotransferase</keyword>
<gene>
    <name evidence="7" type="ordered locus">Geob_1843</name>
</gene>
<dbReference type="KEGG" id="geo:Geob_1843"/>
<dbReference type="InterPro" id="IPR004839">
    <property type="entry name" value="Aminotransferase_I/II_large"/>
</dbReference>
<dbReference type="STRING" id="316067.Geob_1843"/>
<dbReference type="Gene3D" id="1.10.10.10">
    <property type="entry name" value="Winged helix-like DNA-binding domain superfamily/Winged helix DNA-binding domain"/>
    <property type="match status" value="1"/>
</dbReference>
<dbReference type="AlphaFoldDB" id="B9M7B2"/>
<evidence type="ECO:0000256" key="5">
    <source>
        <dbReference type="ARBA" id="ARBA00023163"/>
    </source>
</evidence>
<keyword evidence="8" id="KW-1185">Reference proteome</keyword>
<dbReference type="InterPro" id="IPR015421">
    <property type="entry name" value="PyrdxlP-dep_Trfase_major"/>
</dbReference>
<dbReference type="InterPro" id="IPR051446">
    <property type="entry name" value="HTH_trans_reg/aminotransferase"/>
</dbReference>
<dbReference type="SUPFAM" id="SSF53383">
    <property type="entry name" value="PLP-dependent transferases"/>
    <property type="match status" value="1"/>
</dbReference>
<evidence type="ECO:0000313" key="7">
    <source>
        <dbReference type="EMBL" id="ACM20200.1"/>
    </source>
</evidence>
<keyword evidence="5" id="KW-0804">Transcription</keyword>
<dbReference type="EMBL" id="CP001390">
    <property type="protein sequence ID" value="ACM20200.1"/>
    <property type="molecule type" value="Genomic_DNA"/>
</dbReference>
<organism evidence="7 8">
    <name type="scientific">Geotalea daltonii (strain DSM 22248 / JCM 15807 / FRC-32)</name>
    <name type="common">Geobacter daltonii</name>
    <dbReference type="NCBI Taxonomy" id="316067"/>
    <lineage>
        <taxon>Bacteria</taxon>
        <taxon>Pseudomonadati</taxon>
        <taxon>Thermodesulfobacteriota</taxon>
        <taxon>Desulfuromonadia</taxon>
        <taxon>Geobacterales</taxon>
        <taxon>Geobacteraceae</taxon>
        <taxon>Geotalea</taxon>
    </lineage>
</organism>
<name>B9M7B2_GEODF</name>
<keyword evidence="7" id="KW-0808">Transferase</keyword>
<keyword evidence="3" id="KW-0805">Transcription regulation</keyword>
<dbReference type="SUPFAM" id="SSF46785">
    <property type="entry name" value="Winged helix' DNA-binding domain"/>
    <property type="match status" value="1"/>
</dbReference>
<dbReference type="InterPro" id="IPR036390">
    <property type="entry name" value="WH_DNA-bd_sf"/>
</dbReference>
<evidence type="ECO:0000256" key="1">
    <source>
        <dbReference type="ARBA" id="ARBA00005384"/>
    </source>
</evidence>
<dbReference type="Gene3D" id="3.90.1150.10">
    <property type="entry name" value="Aspartate Aminotransferase, domain 1"/>
    <property type="match status" value="1"/>
</dbReference>
<dbReference type="InterPro" id="IPR015422">
    <property type="entry name" value="PyrdxlP-dep_Trfase_small"/>
</dbReference>
<dbReference type="Pfam" id="PF00155">
    <property type="entry name" value="Aminotran_1_2"/>
    <property type="match status" value="1"/>
</dbReference>
<protein>
    <submittedName>
        <fullName evidence="7">Winged helix-turn-helix transcriptional regulator with amino acid aminotransferase domain, GntR family</fullName>
    </submittedName>
</protein>
<comment type="similarity">
    <text evidence="1">In the C-terminal section; belongs to the class-I pyridoxal-phosphate-dependent aminotransferase family.</text>
</comment>
<dbReference type="PANTHER" id="PTHR46577:SF2">
    <property type="entry name" value="TRANSCRIPTIONAL REGULATORY PROTEIN"/>
    <property type="match status" value="1"/>
</dbReference>
<dbReference type="InterPro" id="IPR000524">
    <property type="entry name" value="Tscrpt_reg_HTH_GntR"/>
</dbReference>
<evidence type="ECO:0000256" key="2">
    <source>
        <dbReference type="ARBA" id="ARBA00022898"/>
    </source>
</evidence>
<dbReference type="SMART" id="SM00345">
    <property type="entry name" value="HTH_GNTR"/>
    <property type="match status" value="1"/>
</dbReference>
<evidence type="ECO:0000259" key="6">
    <source>
        <dbReference type="PROSITE" id="PS50949"/>
    </source>
</evidence>
<dbReference type="GO" id="GO:0008483">
    <property type="term" value="F:transaminase activity"/>
    <property type="evidence" value="ECO:0007669"/>
    <property type="project" value="UniProtKB-KW"/>
</dbReference>
<dbReference type="Pfam" id="PF00392">
    <property type="entry name" value="GntR"/>
    <property type="match status" value="1"/>
</dbReference>
<dbReference type="Proteomes" id="UP000007721">
    <property type="component" value="Chromosome"/>
</dbReference>
<dbReference type="eggNOG" id="COG1167">
    <property type="taxonomic scope" value="Bacteria"/>
</dbReference>
<dbReference type="Gene3D" id="3.40.640.10">
    <property type="entry name" value="Type I PLP-dependent aspartate aminotransferase-like (Major domain)"/>
    <property type="match status" value="1"/>
</dbReference>
<dbReference type="HOGENOM" id="CLU_017584_0_0_7"/>
<keyword evidence="2" id="KW-0663">Pyridoxal phosphate</keyword>
<dbReference type="GO" id="GO:0003677">
    <property type="term" value="F:DNA binding"/>
    <property type="evidence" value="ECO:0007669"/>
    <property type="project" value="UniProtKB-KW"/>
</dbReference>
<dbReference type="PROSITE" id="PS50949">
    <property type="entry name" value="HTH_GNTR"/>
    <property type="match status" value="1"/>
</dbReference>
<dbReference type="GO" id="GO:0030170">
    <property type="term" value="F:pyridoxal phosphate binding"/>
    <property type="evidence" value="ECO:0007669"/>
    <property type="project" value="InterPro"/>
</dbReference>
<feature type="domain" description="HTH gntR-type" evidence="6">
    <location>
        <begin position="17"/>
        <end position="85"/>
    </location>
</feature>
<keyword evidence="4" id="KW-0238">DNA-binding</keyword>
<dbReference type="InterPro" id="IPR015424">
    <property type="entry name" value="PyrdxlP-dep_Trfase"/>
</dbReference>
<evidence type="ECO:0000256" key="3">
    <source>
        <dbReference type="ARBA" id="ARBA00023015"/>
    </source>
</evidence>
<accession>B9M7B2</accession>
<dbReference type="PANTHER" id="PTHR46577">
    <property type="entry name" value="HTH-TYPE TRANSCRIPTIONAL REGULATORY PROTEIN GABR"/>
    <property type="match status" value="1"/>
</dbReference>
<proteinExistence type="inferred from homology"/>
<dbReference type="InterPro" id="IPR036388">
    <property type="entry name" value="WH-like_DNA-bd_sf"/>
</dbReference>
<sequence>MTATPIYKSKNTRGGGVLLYEEIVAKVREMIKVGTYLPGERIPSVRTLSRQMRVSVNTVMEAYLRLENAGLIEARPRSGYYVCAPQRQAVCRQASGAPLPAIVPSPVTIDDAALQVMQAIGNPKLVPLGSGVPNIDLLPIDRLNRMLGSESKRFPLQSVAYPSARGHKRLRTEIVKRLLDAGCSLMPDDIIITSGCVEATTLALQAVCRHGDTVAIGSPVYPTFLRAIEWMGLKVLEIPYNSEGMNLDVLDYAIRQNPVHACITIANFNNPLGSLLPNERKHQLVELLAKHEIPLIEDDVYGDLCFGSNRPAAIKSFDKYGLVLYCSSFSKTLAPGYRVGWIAPGRFLDKVLHLKTLLNIATASPTQLTVTEFLTNGGYDRHLRTLRKVYARQIAKMLDAVGRYFPHGTHVNPPEGGYILWVVMPDGFDSFKLYELALNEGISIAPGNIFTLSDRYRNCFRLNAALWSEQIEQALETLGRLAKTLIK</sequence>
<reference evidence="7 8" key="1">
    <citation type="submission" date="2009-01" db="EMBL/GenBank/DDBJ databases">
        <title>Complete sequence of Geobacter sp. FRC-32.</title>
        <authorList>
            <consortium name="US DOE Joint Genome Institute"/>
            <person name="Lucas S."/>
            <person name="Copeland A."/>
            <person name="Lapidus A."/>
            <person name="Glavina del Rio T."/>
            <person name="Dalin E."/>
            <person name="Tice H."/>
            <person name="Bruce D."/>
            <person name="Goodwin L."/>
            <person name="Pitluck S."/>
            <person name="Saunders E."/>
            <person name="Brettin T."/>
            <person name="Detter J.C."/>
            <person name="Han C."/>
            <person name="Larimer F."/>
            <person name="Land M."/>
            <person name="Hauser L."/>
            <person name="Kyrpides N."/>
            <person name="Ovchinnikova G."/>
            <person name="Kostka J."/>
            <person name="Richardson P."/>
        </authorList>
    </citation>
    <scope>NUCLEOTIDE SEQUENCE [LARGE SCALE GENOMIC DNA]</scope>
    <source>
        <strain evidence="8">DSM 22248 / JCM 15807 / FRC-32</strain>
    </source>
</reference>
<dbReference type="GO" id="GO:0003700">
    <property type="term" value="F:DNA-binding transcription factor activity"/>
    <property type="evidence" value="ECO:0007669"/>
    <property type="project" value="InterPro"/>
</dbReference>
<dbReference type="CDD" id="cd07377">
    <property type="entry name" value="WHTH_GntR"/>
    <property type="match status" value="1"/>
</dbReference>
<evidence type="ECO:0000256" key="4">
    <source>
        <dbReference type="ARBA" id="ARBA00023125"/>
    </source>
</evidence>
<evidence type="ECO:0000313" key="8">
    <source>
        <dbReference type="Proteomes" id="UP000007721"/>
    </source>
</evidence>